<keyword evidence="1" id="KW-0812">Transmembrane</keyword>
<dbReference type="OrthoDB" id="2905268at2759"/>
<keyword evidence="1" id="KW-0472">Membrane</keyword>
<accession>A0A0D0AXU0</accession>
<feature type="transmembrane region" description="Helical" evidence="1">
    <location>
        <begin position="217"/>
        <end position="240"/>
    </location>
</feature>
<evidence type="ECO:0000313" key="3">
    <source>
        <dbReference type="Proteomes" id="UP000054485"/>
    </source>
</evidence>
<dbReference type="InParanoid" id="A0A0D0AXU0"/>
<dbReference type="EMBL" id="KN835233">
    <property type="protein sequence ID" value="KIK42624.1"/>
    <property type="molecule type" value="Genomic_DNA"/>
</dbReference>
<dbReference type="AlphaFoldDB" id="A0A0D0AXU0"/>
<dbReference type="HOGENOM" id="CLU_044614_0_1_1"/>
<name>A0A0D0AXU0_9AGAM</name>
<reference evidence="2 3" key="1">
    <citation type="submission" date="2014-04" db="EMBL/GenBank/DDBJ databases">
        <authorList>
            <consortium name="DOE Joint Genome Institute"/>
            <person name="Kuo A."/>
            <person name="Ruytinx J."/>
            <person name="Rineau F."/>
            <person name="Colpaert J."/>
            <person name="Kohler A."/>
            <person name="Nagy L.G."/>
            <person name="Floudas D."/>
            <person name="Copeland A."/>
            <person name="Barry K.W."/>
            <person name="Cichocki N."/>
            <person name="Veneault-Fourrey C."/>
            <person name="LaButti K."/>
            <person name="Lindquist E.A."/>
            <person name="Lipzen A."/>
            <person name="Lundell T."/>
            <person name="Morin E."/>
            <person name="Murat C."/>
            <person name="Sun H."/>
            <person name="Tunlid A."/>
            <person name="Henrissat B."/>
            <person name="Grigoriev I.V."/>
            <person name="Hibbett D.S."/>
            <person name="Martin F."/>
            <person name="Nordberg H.P."/>
            <person name="Cantor M.N."/>
            <person name="Hua S.X."/>
        </authorList>
    </citation>
    <scope>NUCLEOTIDE SEQUENCE [LARGE SCALE GENOMIC DNA]</scope>
    <source>
        <strain evidence="2 3">UH-Slu-Lm8-n1</strain>
    </source>
</reference>
<sequence>MLLYSQKTDLWIERSRLVGMLLGCVTYGIFFLLSVQSCLALMRRPQHGGKIANNRPALVFYVIITFTLRTLSISANAKYTEMIWIDLRNAPGGPLTLIEDEMAYPINIVALSTGHIQEWFMQALLLHRCFAIWNWAKCVTIPMITFYLVMIGLSVYIQVEASTGIAFYDINIEPAYLGIQVGLNVIYTILVAYRLLDMRRKMKELVDQYDSRLYDTLVLIIVESVMAYTIFAIVFIVAFAMHLNGITTICFLSIGQVQGIAQLIIIIRVATGRSYAHGYWSTRPAGVPTTVAFAEEEPTDDHIARL</sequence>
<feature type="transmembrane region" description="Helical" evidence="1">
    <location>
        <begin position="246"/>
        <end position="267"/>
    </location>
</feature>
<feature type="transmembrane region" description="Helical" evidence="1">
    <location>
        <begin position="177"/>
        <end position="196"/>
    </location>
</feature>
<keyword evidence="3" id="KW-1185">Reference proteome</keyword>
<dbReference type="Proteomes" id="UP000054485">
    <property type="component" value="Unassembled WGS sequence"/>
</dbReference>
<feature type="transmembrane region" description="Helical" evidence="1">
    <location>
        <begin position="20"/>
        <end position="42"/>
    </location>
</feature>
<reference evidence="3" key="2">
    <citation type="submission" date="2015-01" db="EMBL/GenBank/DDBJ databases">
        <title>Evolutionary Origins and Diversification of the Mycorrhizal Mutualists.</title>
        <authorList>
            <consortium name="DOE Joint Genome Institute"/>
            <consortium name="Mycorrhizal Genomics Consortium"/>
            <person name="Kohler A."/>
            <person name="Kuo A."/>
            <person name="Nagy L.G."/>
            <person name="Floudas D."/>
            <person name="Copeland A."/>
            <person name="Barry K.W."/>
            <person name="Cichocki N."/>
            <person name="Veneault-Fourrey C."/>
            <person name="LaButti K."/>
            <person name="Lindquist E.A."/>
            <person name="Lipzen A."/>
            <person name="Lundell T."/>
            <person name="Morin E."/>
            <person name="Murat C."/>
            <person name="Riley R."/>
            <person name="Ohm R."/>
            <person name="Sun H."/>
            <person name="Tunlid A."/>
            <person name="Henrissat B."/>
            <person name="Grigoriev I.V."/>
            <person name="Hibbett D.S."/>
            <person name="Martin F."/>
        </authorList>
    </citation>
    <scope>NUCLEOTIDE SEQUENCE [LARGE SCALE GENOMIC DNA]</scope>
    <source>
        <strain evidence="3">UH-Slu-Lm8-n1</strain>
    </source>
</reference>
<keyword evidence="1" id="KW-1133">Transmembrane helix</keyword>
<feature type="transmembrane region" description="Helical" evidence="1">
    <location>
        <begin position="58"/>
        <end position="77"/>
    </location>
</feature>
<gene>
    <name evidence="2" type="ORF">CY34DRAFT_83232</name>
</gene>
<evidence type="ECO:0000256" key="1">
    <source>
        <dbReference type="SAM" id="Phobius"/>
    </source>
</evidence>
<feature type="transmembrane region" description="Helical" evidence="1">
    <location>
        <begin position="138"/>
        <end position="157"/>
    </location>
</feature>
<organism evidence="2 3">
    <name type="scientific">Suillus luteus UH-Slu-Lm8-n1</name>
    <dbReference type="NCBI Taxonomy" id="930992"/>
    <lineage>
        <taxon>Eukaryota</taxon>
        <taxon>Fungi</taxon>
        <taxon>Dikarya</taxon>
        <taxon>Basidiomycota</taxon>
        <taxon>Agaricomycotina</taxon>
        <taxon>Agaricomycetes</taxon>
        <taxon>Agaricomycetidae</taxon>
        <taxon>Boletales</taxon>
        <taxon>Suillineae</taxon>
        <taxon>Suillaceae</taxon>
        <taxon>Suillus</taxon>
    </lineage>
</organism>
<protein>
    <submittedName>
        <fullName evidence="2">Uncharacterized protein</fullName>
    </submittedName>
</protein>
<proteinExistence type="predicted"/>
<evidence type="ECO:0000313" key="2">
    <source>
        <dbReference type="EMBL" id="KIK42624.1"/>
    </source>
</evidence>